<dbReference type="PANTHER" id="PTHR43540:SF6">
    <property type="entry name" value="ISOCHORISMATASE-LIKE DOMAIN-CONTAINING PROTEIN"/>
    <property type="match status" value="1"/>
</dbReference>
<dbReference type="InterPro" id="IPR050272">
    <property type="entry name" value="Isochorismatase-like_hydrls"/>
</dbReference>
<protein>
    <submittedName>
        <fullName evidence="3">Cysteine hydrolase</fullName>
    </submittedName>
</protein>
<dbReference type="PANTHER" id="PTHR43540">
    <property type="entry name" value="PEROXYUREIDOACRYLATE/UREIDOACRYLATE AMIDOHYDROLASE-RELATED"/>
    <property type="match status" value="1"/>
</dbReference>
<dbReference type="SUPFAM" id="SSF52499">
    <property type="entry name" value="Isochorismatase-like hydrolases"/>
    <property type="match status" value="1"/>
</dbReference>
<evidence type="ECO:0000313" key="3">
    <source>
        <dbReference type="EMBL" id="HFK19811.1"/>
    </source>
</evidence>
<accession>A0A7C3IKM2</accession>
<dbReference type="GO" id="GO:0016787">
    <property type="term" value="F:hydrolase activity"/>
    <property type="evidence" value="ECO:0007669"/>
    <property type="project" value="UniProtKB-KW"/>
</dbReference>
<reference evidence="3" key="1">
    <citation type="journal article" date="2020" name="mSystems">
        <title>Genome- and Community-Level Interaction Insights into Carbon Utilization and Element Cycling Functions of Hydrothermarchaeota in Hydrothermal Sediment.</title>
        <authorList>
            <person name="Zhou Z."/>
            <person name="Liu Y."/>
            <person name="Xu W."/>
            <person name="Pan J."/>
            <person name="Luo Z.H."/>
            <person name="Li M."/>
        </authorList>
    </citation>
    <scope>NUCLEOTIDE SEQUENCE [LARGE SCALE GENOMIC DNA]</scope>
    <source>
        <strain evidence="3">SpSt-468</strain>
    </source>
</reference>
<dbReference type="Pfam" id="PF00857">
    <property type="entry name" value="Isochorismatase"/>
    <property type="match status" value="1"/>
</dbReference>
<dbReference type="InterPro" id="IPR000868">
    <property type="entry name" value="Isochorismatase-like_dom"/>
</dbReference>
<comment type="caution">
    <text evidence="3">The sequence shown here is derived from an EMBL/GenBank/DDBJ whole genome shotgun (WGS) entry which is preliminary data.</text>
</comment>
<evidence type="ECO:0000256" key="1">
    <source>
        <dbReference type="ARBA" id="ARBA00022801"/>
    </source>
</evidence>
<name>A0A7C3IKM2_9CREN</name>
<organism evidence="3">
    <name type="scientific">Candidatus Methanomethylicus mesodigestus</name>
    <dbReference type="NCBI Taxonomy" id="1867258"/>
    <lineage>
        <taxon>Archaea</taxon>
        <taxon>Thermoproteota</taxon>
        <taxon>Methanosuratincolia</taxon>
        <taxon>Candidatus Methanomethylicales</taxon>
        <taxon>Candidatus Methanomethylicaceae</taxon>
        <taxon>Candidatus Methanomethylicus</taxon>
    </lineage>
</organism>
<keyword evidence="1 3" id="KW-0378">Hydrolase</keyword>
<dbReference type="Gene3D" id="3.40.50.850">
    <property type="entry name" value="Isochorismatase-like"/>
    <property type="match status" value="1"/>
</dbReference>
<dbReference type="AlphaFoldDB" id="A0A7C3IKM2"/>
<dbReference type="CDD" id="cd00431">
    <property type="entry name" value="cysteine_hydrolases"/>
    <property type="match status" value="1"/>
</dbReference>
<dbReference type="InterPro" id="IPR036380">
    <property type="entry name" value="Isochorismatase-like_sf"/>
</dbReference>
<feature type="domain" description="Isochorismatase-like" evidence="2">
    <location>
        <begin position="5"/>
        <end position="172"/>
    </location>
</feature>
<gene>
    <name evidence="3" type="ORF">ENS19_00840</name>
</gene>
<dbReference type="EMBL" id="DSTX01000001">
    <property type="protein sequence ID" value="HFK19811.1"/>
    <property type="molecule type" value="Genomic_DNA"/>
</dbReference>
<sequence>MENAAIIIIDMLNDFVHGSLKCERAMRIIPKIRKLIDYSHKRGIPIIFSNDAHYPQDAEVVNRWGKHAIKGTEGAEVIPELEPQEGDFIVEKRAYSGFFETGLDSLLRSMYGGKGAKTVILCGLHTHMCVRHTAADAFFRGYKVVVAKDAVDAFTEEDHVAGLKYLVEAYNAELKSVDEIISLWGQPTAQA</sequence>
<proteinExistence type="predicted"/>
<evidence type="ECO:0000259" key="2">
    <source>
        <dbReference type="Pfam" id="PF00857"/>
    </source>
</evidence>